<dbReference type="InterPro" id="IPR001590">
    <property type="entry name" value="Peptidase_M12B"/>
</dbReference>
<evidence type="ECO:0000313" key="5">
    <source>
        <dbReference type="EMBL" id="CAI9564362.1"/>
    </source>
</evidence>
<dbReference type="PANTHER" id="PTHR11905:SF32">
    <property type="entry name" value="DISINTEGRIN AND METALLOPROTEINASE DOMAIN-CONTAINING PROTEIN 28"/>
    <property type="match status" value="1"/>
</dbReference>
<reference evidence="5" key="1">
    <citation type="submission" date="2023-05" db="EMBL/GenBank/DDBJ databases">
        <authorList>
            <person name="Stuckert A."/>
        </authorList>
    </citation>
    <scope>NUCLEOTIDE SEQUENCE</scope>
</reference>
<evidence type="ECO:0000256" key="1">
    <source>
        <dbReference type="ARBA" id="ARBA00023157"/>
    </source>
</evidence>
<accession>A0ABN9CZJ1</accession>
<dbReference type="InterPro" id="IPR036436">
    <property type="entry name" value="Disintegrin_dom_sf"/>
</dbReference>
<dbReference type="Proteomes" id="UP001162483">
    <property type="component" value="Unassembled WGS sequence"/>
</dbReference>
<dbReference type="PROSITE" id="PS50215">
    <property type="entry name" value="ADAM_MEPRO"/>
    <property type="match status" value="1"/>
</dbReference>
<dbReference type="PROSITE" id="PS50214">
    <property type="entry name" value="DISINTEGRIN_2"/>
    <property type="match status" value="1"/>
</dbReference>
<evidence type="ECO:0000313" key="6">
    <source>
        <dbReference type="Proteomes" id="UP001162483"/>
    </source>
</evidence>
<feature type="disulfide bond" evidence="2">
    <location>
        <begin position="16"/>
        <end position="21"/>
    </location>
</feature>
<keyword evidence="1 2" id="KW-1015">Disulfide bond</keyword>
<dbReference type="InterPro" id="IPR001762">
    <property type="entry name" value="Disintegrin_dom"/>
</dbReference>
<dbReference type="SUPFAM" id="SSF57552">
    <property type="entry name" value="Blood coagulation inhibitor (disintegrin)"/>
    <property type="match status" value="1"/>
</dbReference>
<dbReference type="Pfam" id="PF01421">
    <property type="entry name" value="Reprolysin"/>
    <property type="match status" value="1"/>
</dbReference>
<proteinExistence type="predicted"/>
<keyword evidence="6" id="KW-1185">Reference proteome</keyword>
<comment type="caution">
    <text evidence="2">Lacks conserved residue(s) required for the propagation of feature annotation.</text>
</comment>
<sequence>MGHNLGMSHDKPTCTCGANKCIMYPSVSSDVPLKFSDCSIGDLRNFIYDSYPDCLLNVPISSQILSPAVCSNKFTESGEQCDCGECTDTCCDPYTCKLKPGYECSEGACCHKCKVSA</sequence>
<dbReference type="InterPro" id="IPR024079">
    <property type="entry name" value="MetalloPept_cat_dom_sf"/>
</dbReference>
<feature type="disulfide bond" evidence="2">
    <location>
        <begin position="14"/>
        <end position="38"/>
    </location>
</feature>
<protein>
    <submittedName>
        <fullName evidence="5">Uncharacterized protein</fullName>
    </submittedName>
</protein>
<name>A0ABN9CZJ1_9NEOB</name>
<dbReference type="Gene3D" id="4.10.70.10">
    <property type="entry name" value="Disintegrin domain"/>
    <property type="match status" value="1"/>
</dbReference>
<evidence type="ECO:0000259" key="3">
    <source>
        <dbReference type="PROSITE" id="PS50214"/>
    </source>
</evidence>
<dbReference type="SUPFAM" id="SSF55486">
    <property type="entry name" value="Metalloproteases ('zincins'), catalytic domain"/>
    <property type="match status" value="1"/>
</dbReference>
<evidence type="ECO:0000259" key="4">
    <source>
        <dbReference type="PROSITE" id="PS50215"/>
    </source>
</evidence>
<dbReference type="Gene3D" id="3.40.390.10">
    <property type="entry name" value="Collagenase (Catalytic Domain)"/>
    <property type="match status" value="1"/>
</dbReference>
<evidence type="ECO:0000256" key="2">
    <source>
        <dbReference type="PROSITE-ProRule" id="PRU00276"/>
    </source>
</evidence>
<dbReference type="PANTHER" id="PTHR11905">
    <property type="entry name" value="ADAM A DISINTEGRIN AND METALLOPROTEASE DOMAIN"/>
    <property type="match status" value="1"/>
</dbReference>
<gene>
    <name evidence="5" type="ORF">SPARVUS_LOCUS5883076</name>
</gene>
<comment type="caution">
    <text evidence="5">The sequence shown here is derived from an EMBL/GenBank/DDBJ whole genome shotgun (WGS) entry which is preliminary data.</text>
</comment>
<dbReference type="EMBL" id="CATNWA010012953">
    <property type="protein sequence ID" value="CAI9564362.1"/>
    <property type="molecule type" value="Genomic_DNA"/>
</dbReference>
<dbReference type="SMART" id="SM00050">
    <property type="entry name" value="DISIN"/>
    <property type="match status" value="1"/>
</dbReference>
<feature type="domain" description="Disintegrin" evidence="3">
    <location>
        <begin position="67"/>
        <end position="117"/>
    </location>
</feature>
<feature type="domain" description="Peptidase M12B" evidence="4">
    <location>
        <begin position="1"/>
        <end position="59"/>
    </location>
</feature>
<organism evidence="5 6">
    <name type="scientific">Staurois parvus</name>
    <dbReference type="NCBI Taxonomy" id="386267"/>
    <lineage>
        <taxon>Eukaryota</taxon>
        <taxon>Metazoa</taxon>
        <taxon>Chordata</taxon>
        <taxon>Craniata</taxon>
        <taxon>Vertebrata</taxon>
        <taxon>Euteleostomi</taxon>
        <taxon>Amphibia</taxon>
        <taxon>Batrachia</taxon>
        <taxon>Anura</taxon>
        <taxon>Neobatrachia</taxon>
        <taxon>Ranoidea</taxon>
        <taxon>Ranidae</taxon>
        <taxon>Staurois</taxon>
    </lineage>
</organism>